<gene>
    <name evidence="14" type="ORF">GCM10022281_03400</name>
</gene>
<dbReference type="InterPro" id="IPR012910">
    <property type="entry name" value="Plug_dom"/>
</dbReference>
<evidence type="ECO:0000256" key="4">
    <source>
        <dbReference type="ARBA" id="ARBA00022692"/>
    </source>
</evidence>
<dbReference type="Pfam" id="PF00593">
    <property type="entry name" value="TonB_dep_Rec_b-barrel"/>
    <property type="match status" value="1"/>
</dbReference>
<feature type="domain" description="TonB-dependent receptor plug" evidence="13">
    <location>
        <begin position="71"/>
        <end position="191"/>
    </location>
</feature>
<protein>
    <submittedName>
        <fullName evidence="14">TonB-dependent receptor</fullName>
    </submittedName>
</protein>
<evidence type="ECO:0000259" key="12">
    <source>
        <dbReference type="Pfam" id="PF00593"/>
    </source>
</evidence>
<feature type="region of interest" description="Disordered" evidence="10">
    <location>
        <begin position="27"/>
        <end position="65"/>
    </location>
</feature>
<evidence type="ECO:0000256" key="7">
    <source>
        <dbReference type="ARBA" id="ARBA00023237"/>
    </source>
</evidence>
<dbReference type="Gene3D" id="2.40.170.20">
    <property type="entry name" value="TonB-dependent receptor, beta-barrel domain"/>
    <property type="match status" value="1"/>
</dbReference>
<dbReference type="InterPro" id="IPR039426">
    <property type="entry name" value="TonB-dep_rcpt-like"/>
</dbReference>
<evidence type="ECO:0000256" key="8">
    <source>
        <dbReference type="PROSITE-ProRule" id="PRU01360"/>
    </source>
</evidence>
<dbReference type="Pfam" id="PF07715">
    <property type="entry name" value="Plug"/>
    <property type="match status" value="1"/>
</dbReference>
<keyword evidence="4 8" id="KW-0812">Transmembrane</keyword>
<dbReference type="PANTHER" id="PTHR47234:SF3">
    <property type="entry name" value="SECRETIN_TONB SHORT N-TERMINAL DOMAIN-CONTAINING PROTEIN"/>
    <property type="match status" value="1"/>
</dbReference>
<feature type="chain" id="PRO_5047476824" evidence="11">
    <location>
        <begin position="27"/>
        <end position="934"/>
    </location>
</feature>
<keyword evidence="5 9" id="KW-0798">TonB box</keyword>
<evidence type="ECO:0000256" key="5">
    <source>
        <dbReference type="ARBA" id="ARBA00023077"/>
    </source>
</evidence>
<evidence type="ECO:0000256" key="1">
    <source>
        <dbReference type="ARBA" id="ARBA00004571"/>
    </source>
</evidence>
<accession>A0ABP7TLB3</accession>
<evidence type="ECO:0000259" key="13">
    <source>
        <dbReference type="Pfam" id="PF07715"/>
    </source>
</evidence>
<feature type="compositionally biased region" description="Low complexity" evidence="10">
    <location>
        <begin position="27"/>
        <end position="46"/>
    </location>
</feature>
<keyword evidence="6 8" id="KW-0472">Membrane</keyword>
<evidence type="ECO:0000256" key="11">
    <source>
        <dbReference type="SAM" id="SignalP"/>
    </source>
</evidence>
<dbReference type="Proteomes" id="UP001424459">
    <property type="component" value="Unassembled WGS sequence"/>
</dbReference>
<evidence type="ECO:0000313" key="14">
    <source>
        <dbReference type="EMBL" id="GAA4027961.1"/>
    </source>
</evidence>
<keyword evidence="3 8" id="KW-1134">Transmembrane beta strand</keyword>
<sequence>MTSRLLPGLLLTISPLGLLAASPASAAQPGTAAQQPPAPTTASAAPEDQSATSPESTIVVTGTRRTDRTIADSPVPIDVIGSEALASSGLGETNKILNNLVPSFNFPQPSIADGTDVIRPASLRGLAPDQTLVLVNGKRRHVSSLLNINGTVGRGSTAVDLNNIPGLAIDRIEVLRDGASSQYGSDAIAGVINVRLRKSPRGGKAQVSYGKYITQLEDVPQLLSLQDVGGTAVVSTTDSRVLVGNYGSDRKVRDGALLTLGANIGVPLAGGYLNVTGEFRDRDATNRAGFDVRPNYIRPTAAVDPRELSFNRLNFRLGDPKTRDVNLIANAAVPIGADGFEVYSFATFADRKGRSAANYRQQSSVNNRDFSTITPSTTPSNANFTALTPDGFLPEIASRYKDWAAALGVRGALAGWNVDLSGVYGHNQIDYRTENSLNTSYGTTSIRNFDSGGLRFNQFTANLDVSREFNAGFSKPLSVAFGAEYRRDNFKERPGQRESYAAGPLFIAPVATTAANCTTLGGVYATATGICSFPGRAAPFGAQGFPGIPDYARLSKSRSSKAAYVELDTDPLPGLTTTIAGRVEDYSDFGSTANGKVALRYEFIPAIAIRGSVSTGFRAPSLQQQYYTGFSTNFINGLPVDIVTFPVSSAVSSALGAKPLKPEKSTNVSAGLTLNPLRGLTVTADYFHIKLKDRIVLTENLGAFGSGTSAQNTAVQAILTANNLSGFGAARFFINGLDTTTSGLDAVGTYRWKWDGLGSWSLSAAYNRTKNRIDRRLNALGPLAQIPGLVLFGRVEGIRFEQGQPRDKVVLSADGNVGKFGVTARTTRFGRVISPGAAAPLINTTSVTDYGPDDLVLQPKWISDLELRYSVGPVQLAAGANNLFDVYPTRRPFGPRPTTVGGSYPIDAYYIPYSGFSPFGFNGRFLYGRVSIDF</sequence>
<feature type="signal peptide" evidence="11">
    <location>
        <begin position="1"/>
        <end position="26"/>
    </location>
</feature>
<dbReference type="SUPFAM" id="SSF56935">
    <property type="entry name" value="Porins"/>
    <property type="match status" value="1"/>
</dbReference>
<keyword evidence="2 8" id="KW-0813">Transport</keyword>
<comment type="caution">
    <text evidence="14">The sequence shown here is derived from an EMBL/GenBank/DDBJ whole genome shotgun (WGS) entry which is preliminary data.</text>
</comment>
<comment type="similarity">
    <text evidence="8 9">Belongs to the TonB-dependent receptor family.</text>
</comment>
<organism evidence="14 15">
    <name type="scientific">Sphingomonas rosea</name>
    <dbReference type="NCBI Taxonomy" id="335605"/>
    <lineage>
        <taxon>Bacteria</taxon>
        <taxon>Pseudomonadati</taxon>
        <taxon>Pseudomonadota</taxon>
        <taxon>Alphaproteobacteria</taxon>
        <taxon>Sphingomonadales</taxon>
        <taxon>Sphingomonadaceae</taxon>
        <taxon>Sphingomonas</taxon>
    </lineage>
</organism>
<keyword evidence="15" id="KW-1185">Reference proteome</keyword>
<feature type="domain" description="TonB-dependent receptor-like beta-barrel" evidence="12">
    <location>
        <begin position="349"/>
        <end position="883"/>
    </location>
</feature>
<dbReference type="InterPro" id="IPR036942">
    <property type="entry name" value="Beta-barrel_TonB_sf"/>
</dbReference>
<name>A0ABP7TLB3_9SPHN</name>
<keyword evidence="14" id="KW-0675">Receptor</keyword>
<dbReference type="RefSeq" id="WP_344695233.1">
    <property type="nucleotide sequence ID" value="NZ_BAABBR010000001.1"/>
</dbReference>
<reference evidence="15" key="1">
    <citation type="journal article" date="2019" name="Int. J. Syst. Evol. Microbiol.">
        <title>The Global Catalogue of Microorganisms (GCM) 10K type strain sequencing project: providing services to taxonomists for standard genome sequencing and annotation.</title>
        <authorList>
            <consortium name="The Broad Institute Genomics Platform"/>
            <consortium name="The Broad Institute Genome Sequencing Center for Infectious Disease"/>
            <person name="Wu L."/>
            <person name="Ma J."/>
        </authorList>
    </citation>
    <scope>NUCLEOTIDE SEQUENCE [LARGE SCALE GENOMIC DNA]</scope>
    <source>
        <strain evidence="15">JCM 17564</strain>
    </source>
</reference>
<keyword evidence="11" id="KW-0732">Signal</keyword>
<proteinExistence type="inferred from homology"/>
<dbReference type="PANTHER" id="PTHR47234">
    <property type="match status" value="1"/>
</dbReference>
<dbReference type="EMBL" id="BAABBR010000001">
    <property type="protein sequence ID" value="GAA4027961.1"/>
    <property type="molecule type" value="Genomic_DNA"/>
</dbReference>
<keyword evidence="7 8" id="KW-0998">Cell outer membrane</keyword>
<evidence type="ECO:0000256" key="10">
    <source>
        <dbReference type="SAM" id="MobiDB-lite"/>
    </source>
</evidence>
<feature type="compositionally biased region" description="Polar residues" evidence="10">
    <location>
        <begin position="49"/>
        <end position="60"/>
    </location>
</feature>
<dbReference type="Gene3D" id="2.170.130.10">
    <property type="entry name" value="TonB-dependent receptor, plug domain"/>
    <property type="match status" value="1"/>
</dbReference>
<evidence type="ECO:0000256" key="9">
    <source>
        <dbReference type="RuleBase" id="RU003357"/>
    </source>
</evidence>
<dbReference type="InterPro" id="IPR037066">
    <property type="entry name" value="Plug_dom_sf"/>
</dbReference>
<dbReference type="InterPro" id="IPR000531">
    <property type="entry name" value="Beta-barrel_TonB"/>
</dbReference>
<evidence type="ECO:0000256" key="2">
    <source>
        <dbReference type="ARBA" id="ARBA00022448"/>
    </source>
</evidence>
<dbReference type="PROSITE" id="PS52016">
    <property type="entry name" value="TONB_DEPENDENT_REC_3"/>
    <property type="match status" value="1"/>
</dbReference>
<comment type="subcellular location">
    <subcellularLocation>
        <location evidence="1 8">Cell outer membrane</location>
        <topology evidence="1 8">Multi-pass membrane protein</topology>
    </subcellularLocation>
</comment>
<evidence type="ECO:0000256" key="6">
    <source>
        <dbReference type="ARBA" id="ARBA00023136"/>
    </source>
</evidence>
<evidence type="ECO:0000313" key="15">
    <source>
        <dbReference type="Proteomes" id="UP001424459"/>
    </source>
</evidence>
<evidence type="ECO:0000256" key="3">
    <source>
        <dbReference type="ARBA" id="ARBA00022452"/>
    </source>
</evidence>